<accession>A0A6M3LDT4</accession>
<dbReference type="AlphaFoldDB" id="A0A6M3LDT4"/>
<reference evidence="1" key="1">
    <citation type="submission" date="2020-03" db="EMBL/GenBank/DDBJ databases">
        <title>The deep terrestrial virosphere.</title>
        <authorList>
            <person name="Holmfeldt K."/>
            <person name="Nilsson E."/>
            <person name="Simone D."/>
            <person name="Lopez-Fernandez M."/>
            <person name="Wu X."/>
            <person name="de Brujin I."/>
            <person name="Lundin D."/>
            <person name="Andersson A."/>
            <person name="Bertilsson S."/>
            <person name="Dopson M."/>
        </authorList>
    </citation>
    <scope>NUCLEOTIDE SEQUENCE</scope>
    <source>
        <strain evidence="1">MM415B04613</strain>
    </source>
</reference>
<gene>
    <name evidence="1" type="ORF">MM415B04613_0002</name>
</gene>
<organism evidence="1">
    <name type="scientific">viral metagenome</name>
    <dbReference type="NCBI Taxonomy" id="1070528"/>
    <lineage>
        <taxon>unclassified sequences</taxon>
        <taxon>metagenomes</taxon>
        <taxon>organismal metagenomes</taxon>
    </lineage>
</organism>
<evidence type="ECO:0000313" key="1">
    <source>
        <dbReference type="EMBL" id="QJA92509.1"/>
    </source>
</evidence>
<name>A0A6M3LDT4_9ZZZZ</name>
<proteinExistence type="predicted"/>
<protein>
    <submittedName>
        <fullName evidence="1">Uncharacterized protein</fullName>
    </submittedName>
</protein>
<dbReference type="EMBL" id="MT143073">
    <property type="protein sequence ID" value="QJA92509.1"/>
    <property type="molecule type" value="Genomic_DNA"/>
</dbReference>
<sequence length="52" mass="5845">MIVNCKGCGKPIKWVEMASGKKMPLDEKPFSAIQVKEGIGEIIQIYMPHKEI</sequence>